<dbReference type="OrthoDB" id="5292941at2"/>
<dbReference type="EMBL" id="CP020946">
    <property type="protein sequence ID" value="ASD64155.1"/>
    <property type="molecule type" value="Genomic_DNA"/>
</dbReference>
<accession>A0A1Z3N9P6</accession>
<dbReference type="AlphaFoldDB" id="A0A1Z3N9P6"/>
<organism evidence="2 3">
    <name type="scientific">Bdellovibrio bacteriovorus</name>
    <dbReference type="NCBI Taxonomy" id="959"/>
    <lineage>
        <taxon>Bacteria</taxon>
        <taxon>Pseudomonadati</taxon>
        <taxon>Bdellovibrionota</taxon>
        <taxon>Bdellovibrionia</taxon>
        <taxon>Bdellovibrionales</taxon>
        <taxon>Pseudobdellovibrionaceae</taxon>
        <taxon>Bdellovibrio</taxon>
    </lineage>
</organism>
<evidence type="ECO:0000256" key="1">
    <source>
        <dbReference type="SAM" id="SignalP"/>
    </source>
</evidence>
<dbReference type="Proteomes" id="UP000197003">
    <property type="component" value="Chromosome"/>
</dbReference>
<dbReference type="PROSITE" id="PS51257">
    <property type="entry name" value="PROKAR_LIPOPROTEIN"/>
    <property type="match status" value="1"/>
</dbReference>
<gene>
    <name evidence="2" type="ORF">B9G79_11555</name>
</gene>
<name>A0A1Z3N9P6_BDEBC</name>
<keyword evidence="1" id="KW-0732">Signal</keyword>
<feature type="chain" id="PRO_5012328542" description="Lipoprotein" evidence="1">
    <location>
        <begin position="23"/>
        <end position="173"/>
    </location>
</feature>
<feature type="signal peptide" evidence="1">
    <location>
        <begin position="1"/>
        <end position="22"/>
    </location>
</feature>
<sequence>MVAMKQLLVFTALALLSSCAMKGQSIRDVPTINSQNIQAPLRDLPKKEVTISVVDARKEEVKAQSDELRSEVRRAVAEALERQGVAVKTPGANSLLLTIEDYQTGQFKEGCVKVSGVLTIPNKAKAKAEASSCFETKHPFGFKMGTDITKAYEEALNLLFKNLDSALSEVYLR</sequence>
<proteinExistence type="predicted"/>
<evidence type="ECO:0000313" key="2">
    <source>
        <dbReference type="EMBL" id="ASD64155.1"/>
    </source>
</evidence>
<evidence type="ECO:0008006" key="4">
    <source>
        <dbReference type="Google" id="ProtNLM"/>
    </source>
</evidence>
<evidence type="ECO:0000313" key="3">
    <source>
        <dbReference type="Proteomes" id="UP000197003"/>
    </source>
</evidence>
<protein>
    <recommendedName>
        <fullName evidence="4">Lipoprotein</fullName>
    </recommendedName>
</protein>
<reference evidence="2 3" key="1">
    <citation type="submission" date="2017-04" db="EMBL/GenBank/DDBJ databases">
        <title>Whole genome sequence of Bdellovibrio bacteriovorus strain SSB218315.</title>
        <authorList>
            <person name="Oyedara O."/>
            <person name="Rodriguez-Perez M.A."/>
        </authorList>
    </citation>
    <scope>NUCLEOTIDE SEQUENCE [LARGE SCALE GENOMIC DNA]</scope>
    <source>
        <strain evidence="2 3">SSB218315</strain>
    </source>
</reference>